<accession>A0A6M1SVC4</accession>
<keyword evidence="2" id="KW-1185">Reference proteome</keyword>
<dbReference type="RefSeq" id="WP_165140065.1">
    <property type="nucleotide sequence ID" value="NZ_JAALLT010000002.1"/>
</dbReference>
<proteinExistence type="predicted"/>
<reference evidence="1 2" key="1">
    <citation type="submission" date="2020-02" db="EMBL/GenBank/DDBJ databases">
        <title>Balneolaceae bacterium YR4-1, complete genome.</title>
        <authorList>
            <person name="Li Y."/>
            <person name="Wu S."/>
        </authorList>
    </citation>
    <scope>NUCLEOTIDE SEQUENCE [LARGE SCALE GENOMIC DNA]</scope>
    <source>
        <strain evidence="1 2">YR4-1</strain>
    </source>
</reference>
<organism evidence="1 2">
    <name type="scientific">Halalkalibaculum roseum</name>
    <dbReference type="NCBI Taxonomy" id="2709311"/>
    <lineage>
        <taxon>Bacteria</taxon>
        <taxon>Pseudomonadati</taxon>
        <taxon>Balneolota</taxon>
        <taxon>Balneolia</taxon>
        <taxon>Balneolales</taxon>
        <taxon>Balneolaceae</taxon>
        <taxon>Halalkalibaculum</taxon>
    </lineage>
</organism>
<sequence length="107" mass="12088">MKRRKIHIVLGVLMLIFMGSSLTFSTLHSHHHIQWHHSGDFTDTGNCITTDISICPICGYHIKNDFPNAADLKAELEFDSKIDTRIDLFVPDTPLRFDEGRSPPAIA</sequence>
<dbReference type="Proteomes" id="UP000473278">
    <property type="component" value="Unassembled WGS sequence"/>
</dbReference>
<name>A0A6M1SVC4_9BACT</name>
<evidence type="ECO:0000313" key="1">
    <source>
        <dbReference type="EMBL" id="NGP76048.1"/>
    </source>
</evidence>
<dbReference type="EMBL" id="JAALLT010000002">
    <property type="protein sequence ID" value="NGP76048.1"/>
    <property type="molecule type" value="Genomic_DNA"/>
</dbReference>
<dbReference type="AlphaFoldDB" id="A0A6M1SVC4"/>
<comment type="caution">
    <text evidence="1">The sequence shown here is derived from an EMBL/GenBank/DDBJ whole genome shotgun (WGS) entry which is preliminary data.</text>
</comment>
<gene>
    <name evidence="1" type="ORF">G3570_05365</name>
</gene>
<protein>
    <submittedName>
        <fullName evidence="1">Uncharacterized protein</fullName>
    </submittedName>
</protein>
<evidence type="ECO:0000313" key="2">
    <source>
        <dbReference type="Proteomes" id="UP000473278"/>
    </source>
</evidence>